<dbReference type="PATRIC" id="fig|1194972.3.peg.4927"/>
<feature type="compositionally biased region" description="Pro residues" evidence="1">
    <location>
        <begin position="135"/>
        <end position="176"/>
    </location>
</feature>
<dbReference type="eggNOG" id="ENOG5030GBH">
    <property type="taxonomic scope" value="Bacteria"/>
</dbReference>
<sequence>LVDVTVVQVVKFAAVNALLGGAALAAATQVGAQPLPVDPALPPAPPIAAAAPVPPGGEVAPPGAATPVFAYTPGAPGDVPPPAPPPAGPPAIPPVPNANFGNTGQFDFLRDLWNMRNSTEFFQSMGPGSLDPATWQPPTPYGTPPPAPAIAPGSPPPPASAPPPVWPPIPVPAQVP</sequence>
<keyword evidence="4" id="KW-1185">Reference proteome</keyword>
<dbReference type="PRINTS" id="PR01217">
    <property type="entry name" value="PRICHEXTENSN"/>
</dbReference>
<evidence type="ECO:0000313" key="4">
    <source>
        <dbReference type="Proteomes" id="UP000006072"/>
    </source>
</evidence>
<dbReference type="RefSeq" id="WP_003933918.1">
    <property type="nucleotide sequence ID" value="NZ_JH814708.1"/>
</dbReference>
<gene>
    <name evidence="3" type="ORF">MVAC_24745</name>
</gene>
<comment type="caution">
    <text evidence="3">The sequence shown here is derived from an EMBL/GenBank/DDBJ whole genome shotgun (WGS) entry which is preliminary data.</text>
</comment>
<dbReference type="AlphaFoldDB" id="K0UKS9"/>
<evidence type="ECO:0000313" key="3">
    <source>
        <dbReference type="EMBL" id="EJZ05615.1"/>
    </source>
</evidence>
<dbReference type="HOGENOM" id="CLU_1521021_0_0_11"/>
<dbReference type="Proteomes" id="UP000006072">
    <property type="component" value="Unassembled WGS sequence"/>
</dbReference>
<feature type="region of interest" description="Disordered" evidence="1">
    <location>
        <begin position="123"/>
        <end position="176"/>
    </location>
</feature>
<protein>
    <submittedName>
        <fullName evidence="3">Uncharacterized protein</fullName>
    </submittedName>
</protein>
<accession>K0UKS9</accession>
<organism evidence="3 4">
    <name type="scientific">Mycolicibacterium vaccae ATCC 25954</name>
    <dbReference type="NCBI Taxonomy" id="1194972"/>
    <lineage>
        <taxon>Bacteria</taxon>
        <taxon>Bacillati</taxon>
        <taxon>Actinomycetota</taxon>
        <taxon>Actinomycetes</taxon>
        <taxon>Mycobacteriales</taxon>
        <taxon>Mycobacteriaceae</taxon>
        <taxon>Mycolicibacterium</taxon>
    </lineage>
</organism>
<proteinExistence type="predicted"/>
<reference evidence="3 4" key="1">
    <citation type="journal article" date="2012" name="J. Bacteriol.">
        <title>Complete Genome Sequence of Mycobacterium vaccae Type Strain ATCC 25954.</title>
        <authorList>
            <person name="Ho Y.S."/>
            <person name="Adroub S.A."/>
            <person name="Abadi M."/>
            <person name="Al Alwan B."/>
            <person name="Alkhateeb R."/>
            <person name="Gao G."/>
            <person name="Ragab A."/>
            <person name="Ali S."/>
            <person name="van Soolingen D."/>
            <person name="Bitter W."/>
            <person name="Pain A."/>
            <person name="Abdallah A.M."/>
        </authorList>
    </citation>
    <scope>NUCLEOTIDE SEQUENCE [LARGE SCALE GENOMIC DNA]</scope>
    <source>
        <strain evidence="3 4">ATCC 25954</strain>
    </source>
</reference>
<keyword evidence="2" id="KW-0732">Signal</keyword>
<feature type="chain" id="PRO_5003841675" evidence="2">
    <location>
        <begin position="33"/>
        <end position="176"/>
    </location>
</feature>
<dbReference type="EMBL" id="ALQA01000076">
    <property type="protein sequence ID" value="EJZ05615.1"/>
    <property type="molecule type" value="Genomic_DNA"/>
</dbReference>
<feature type="non-terminal residue" evidence="3">
    <location>
        <position position="1"/>
    </location>
</feature>
<name>K0UKS9_MYCVA</name>
<evidence type="ECO:0000256" key="1">
    <source>
        <dbReference type="SAM" id="MobiDB-lite"/>
    </source>
</evidence>
<evidence type="ECO:0000256" key="2">
    <source>
        <dbReference type="SAM" id="SignalP"/>
    </source>
</evidence>
<feature type="signal peptide" evidence="2">
    <location>
        <begin position="1"/>
        <end position="32"/>
    </location>
</feature>